<name>A0AAE3SW71_9HYPH</name>
<protein>
    <recommendedName>
        <fullName evidence="2">UPF0173 metal-dependent hydrolase NOF55_17390</fullName>
    </recommendedName>
</protein>
<comment type="similarity">
    <text evidence="2">Belongs to the UPF0173 family.</text>
</comment>
<evidence type="ECO:0000313" key="4">
    <source>
        <dbReference type="EMBL" id="MCX8998887.1"/>
    </source>
</evidence>
<dbReference type="PANTHER" id="PTHR43546">
    <property type="entry name" value="UPF0173 METAL-DEPENDENT HYDROLASE MJ1163-RELATED"/>
    <property type="match status" value="1"/>
</dbReference>
<dbReference type="InterPro" id="IPR036866">
    <property type="entry name" value="RibonucZ/Hydroxyglut_hydro"/>
</dbReference>
<dbReference type="Gene3D" id="3.60.15.10">
    <property type="entry name" value="Ribonuclease Z/Hydroxyacylglutathione hydrolase-like"/>
    <property type="match status" value="1"/>
</dbReference>
<organism evidence="4 5">
    <name type="scientific">Ectorhizobium quercum</name>
    <dbReference type="NCBI Taxonomy" id="2965071"/>
    <lineage>
        <taxon>Bacteria</taxon>
        <taxon>Pseudomonadati</taxon>
        <taxon>Pseudomonadota</taxon>
        <taxon>Alphaproteobacteria</taxon>
        <taxon>Hyphomicrobiales</taxon>
        <taxon>Rhizobiaceae</taxon>
        <taxon>Ectorhizobium</taxon>
    </lineage>
</organism>
<dbReference type="NCBIfam" id="NF001911">
    <property type="entry name" value="PRK00685.1"/>
    <property type="match status" value="1"/>
</dbReference>
<comment type="caution">
    <text evidence="4">The sequence shown here is derived from an EMBL/GenBank/DDBJ whole genome shotgun (WGS) entry which is preliminary data.</text>
</comment>
<dbReference type="Pfam" id="PF12706">
    <property type="entry name" value="Lactamase_B_2"/>
    <property type="match status" value="1"/>
</dbReference>
<keyword evidence="1 2" id="KW-0378">Hydrolase</keyword>
<dbReference type="SMART" id="SM00849">
    <property type="entry name" value="Lactamase_B"/>
    <property type="match status" value="1"/>
</dbReference>
<proteinExistence type="inferred from homology"/>
<dbReference type="GO" id="GO:0016787">
    <property type="term" value="F:hydrolase activity"/>
    <property type="evidence" value="ECO:0007669"/>
    <property type="project" value="UniProtKB-UniRule"/>
</dbReference>
<dbReference type="SUPFAM" id="SSF56281">
    <property type="entry name" value="Metallo-hydrolase/oxidoreductase"/>
    <property type="match status" value="1"/>
</dbReference>
<dbReference type="PANTHER" id="PTHR43546:SF3">
    <property type="entry name" value="UPF0173 METAL-DEPENDENT HYDROLASE MJ1163"/>
    <property type="match status" value="1"/>
</dbReference>
<reference evidence="4" key="1">
    <citation type="submission" date="2022-07" db="EMBL/GenBank/DDBJ databases">
        <title>Ectorhizobium quercum gen.nov., sp. nov.</title>
        <authorList>
            <person name="Ma T."/>
            <person name="Li Y."/>
        </authorList>
    </citation>
    <scope>NUCLEOTIDE SEQUENCE</scope>
    <source>
        <strain evidence="4">BDR2-2</strain>
    </source>
</reference>
<accession>A0AAE3SW71</accession>
<dbReference type="AlphaFoldDB" id="A0AAE3SW71"/>
<sequence>MKITWLGHSAFRIETAKSKILIDPFFTGNPGFAGLDAKDAAAGITHILLTHGHGDHVGDAVELARESGATVLANADLAAWLGSKGVAKLEAGNTGGTIRFDDFTATFTNALHSSAQITEDGVSHALGNANGLMLHVEDGPSVLHMGDTDIFSDMALINELHQPDIGIVPIGDRFTMGGAVAALAVQRYFNFATAIPCHYGSFPIIDATPEKFVAGMEGAKTKVETPKPGQTLSF</sequence>
<dbReference type="RefSeq" id="WP_306412389.1">
    <property type="nucleotide sequence ID" value="NZ_JANFPI010000006.1"/>
</dbReference>
<dbReference type="HAMAP" id="MF_00457">
    <property type="entry name" value="UPF0173"/>
    <property type="match status" value="1"/>
</dbReference>
<evidence type="ECO:0000256" key="2">
    <source>
        <dbReference type="HAMAP-Rule" id="MF_00457"/>
    </source>
</evidence>
<evidence type="ECO:0000256" key="1">
    <source>
        <dbReference type="ARBA" id="ARBA00022801"/>
    </source>
</evidence>
<dbReference type="InterPro" id="IPR050114">
    <property type="entry name" value="UPF0173_UPF0282_UlaG_hydrolase"/>
</dbReference>
<keyword evidence="5" id="KW-1185">Reference proteome</keyword>
<dbReference type="Proteomes" id="UP001208771">
    <property type="component" value="Unassembled WGS sequence"/>
</dbReference>
<dbReference type="InterPro" id="IPR001279">
    <property type="entry name" value="Metallo-B-lactamas"/>
</dbReference>
<evidence type="ECO:0000313" key="5">
    <source>
        <dbReference type="Proteomes" id="UP001208771"/>
    </source>
</evidence>
<dbReference type="EMBL" id="JANFPI010000006">
    <property type="protein sequence ID" value="MCX8998887.1"/>
    <property type="molecule type" value="Genomic_DNA"/>
</dbReference>
<dbReference type="InterPro" id="IPR022877">
    <property type="entry name" value="UPF0173"/>
</dbReference>
<evidence type="ECO:0000259" key="3">
    <source>
        <dbReference type="SMART" id="SM00849"/>
    </source>
</evidence>
<gene>
    <name evidence="4" type="ORF">NOF55_17390</name>
</gene>
<feature type="domain" description="Metallo-beta-lactamase" evidence="3">
    <location>
        <begin position="7"/>
        <end position="198"/>
    </location>
</feature>